<gene>
    <name evidence="1" type="ORF">HMPREF3202_00514</name>
</gene>
<accession>A0A137SZT1</accession>
<evidence type="ECO:0000313" key="2">
    <source>
        <dbReference type="Proteomes" id="UP000070093"/>
    </source>
</evidence>
<dbReference type="Proteomes" id="UP000070093">
    <property type="component" value="Unassembled WGS sequence"/>
</dbReference>
<dbReference type="EMBL" id="LTAG01000022">
    <property type="protein sequence ID" value="KXO17966.1"/>
    <property type="molecule type" value="Genomic_DNA"/>
</dbReference>
<organism evidence="1 2">
    <name type="scientific">Prevotella bivia</name>
    <dbReference type="NCBI Taxonomy" id="28125"/>
    <lineage>
        <taxon>Bacteria</taxon>
        <taxon>Pseudomonadati</taxon>
        <taxon>Bacteroidota</taxon>
        <taxon>Bacteroidia</taxon>
        <taxon>Bacteroidales</taxon>
        <taxon>Prevotellaceae</taxon>
        <taxon>Prevotella</taxon>
    </lineage>
</organism>
<name>A0A137SZT1_9BACT</name>
<evidence type="ECO:0000313" key="1">
    <source>
        <dbReference type="EMBL" id="KXO17966.1"/>
    </source>
</evidence>
<dbReference type="AlphaFoldDB" id="A0A137SZT1"/>
<comment type="caution">
    <text evidence="1">The sequence shown here is derived from an EMBL/GenBank/DDBJ whole genome shotgun (WGS) entry which is preliminary data.</text>
</comment>
<dbReference type="RefSeq" id="WP_155114392.1">
    <property type="nucleotide sequence ID" value="NZ_CAUPGI010000002.1"/>
</dbReference>
<dbReference type="PATRIC" id="fig|28125.4.peg.505"/>
<protein>
    <submittedName>
        <fullName evidence="1">Uncharacterized protein</fullName>
    </submittedName>
</protein>
<sequence>MMVKKEYVAPKVTMVLVNHEIDLLAGSVNGDVEGFTNGGVAGPEDDFPEGE</sequence>
<reference evidence="1 2" key="1">
    <citation type="submission" date="2016-02" db="EMBL/GenBank/DDBJ databases">
        <authorList>
            <person name="Wen L."/>
            <person name="He K."/>
            <person name="Yang H."/>
        </authorList>
    </citation>
    <scope>NUCLEOTIDE SEQUENCE [LARGE SCALE GENOMIC DNA]</scope>
    <source>
        <strain evidence="1 2">GED7880</strain>
    </source>
</reference>
<proteinExistence type="predicted"/>
<dbReference type="STRING" id="28125.HMPREF3202_00514"/>
<dbReference type="GeneID" id="78531740"/>